<dbReference type="InterPro" id="IPR050903">
    <property type="entry name" value="Bact_Chemotaxis_MeTrfase"/>
</dbReference>
<gene>
    <name evidence="7" type="primary">cheR</name>
    <name evidence="7" type="ORF">KBTEX_01498</name>
</gene>
<dbReference type="PRINTS" id="PR00996">
    <property type="entry name" value="CHERMTFRASE"/>
</dbReference>
<protein>
    <recommendedName>
        <fullName evidence="2">protein-glutamate O-methyltransferase</fullName>
        <ecNumber evidence="2">2.1.1.80</ecNumber>
    </recommendedName>
</protein>
<dbReference type="CDD" id="cd02440">
    <property type="entry name" value="AdoMet_MTases"/>
    <property type="match status" value="1"/>
</dbReference>
<name>A0A5B8R7S9_9ZZZZ</name>
<sequence length="266" mass="30064">MQHTTPITDRDFSRIQAFAQRAAGINLPDAKRMMVCSRLGRRLRELGLSDYRSYVPLLDDPAGEEARIAIDLLTTNETYFFREPRHFEFLSRIAEGATRGLRIWSAACSTGEEVYSIAMLLDDRARARDWSVLGTDISRPVIERAGAARYPVARLDAMPPSYLKRYCLKGTGERAGEMLIARELRERVSFRHANLNEPLPQTLGSFDVIFLRNVLIYFDQDTRRGVIDRLTGHLAPGGYLLIGHSESLNGIHAGLTPVQPSIYRKQ</sequence>
<dbReference type="SUPFAM" id="SSF53335">
    <property type="entry name" value="S-adenosyl-L-methionine-dependent methyltransferases"/>
    <property type="match status" value="1"/>
</dbReference>
<dbReference type="Pfam" id="PF03705">
    <property type="entry name" value="CheR_N"/>
    <property type="match status" value="1"/>
</dbReference>
<dbReference type="Gene3D" id="1.10.155.10">
    <property type="entry name" value="Chemotaxis receptor methyltransferase CheR, N-terminal domain"/>
    <property type="match status" value="1"/>
</dbReference>
<dbReference type="InterPro" id="IPR022641">
    <property type="entry name" value="CheR_N"/>
</dbReference>
<keyword evidence="5" id="KW-0949">S-adenosyl-L-methionine</keyword>
<evidence type="ECO:0000256" key="4">
    <source>
        <dbReference type="ARBA" id="ARBA00022679"/>
    </source>
</evidence>
<dbReference type="InterPro" id="IPR026024">
    <property type="entry name" value="Chemotaxis_MeTrfase_CheR"/>
</dbReference>
<dbReference type="PIRSF" id="PIRSF000410">
    <property type="entry name" value="CheR"/>
    <property type="match status" value="1"/>
</dbReference>
<dbReference type="PANTHER" id="PTHR24422:SF26">
    <property type="entry name" value="CHEMOTAXIS PROTEIN METHYLTRANSFERASE"/>
    <property type="match status" value="1"/>
</dbReference>
<dbReference type="InterPro" id="IPR022642">
    <property type="entry name" value="CheR_C"/>
</dbReference>
<proteinExistence type="predicted"/>
<evidence type="ECO:0000256" key="3">
    <source>
        <dbReference type="ARBA" id="ARBA00022603"/>
    </source>
</evidence>
<keyword evidence="4 7" id="KW-0808">Transferase</keyword>
<evidence type="ECO:0000313" key="7">
    <source>
        <dbReference type="EMBL" id="QEA05179.1"/>
    </source>
</evidence>
<accession>A0A5B8R7S9</accession>
<evidence type="ECO:0000256" key="2">
    <source>
        <dbReference type="ARBA" id="ARBA00012534"/>
    </source>
</evidence>
<evidence type="ECO:0000256" key="5">
    <source>
        <dbReference type="ARBA" id="ARBA00022691"/>
    </source>
</evidence>
<comment type="catalytic activity">
    <reaction evidence="1">
        <text>L-glutamyl-[protein] + S-adenosyl-L-methionine = [protein]-L-glutamate 5-O-methyl ester + S-adenosyl-L-homocysteine</text>
        <dbReference type="Rhea" id="RHEA:24452"/>
        <dbReference type="Rhea" id="RHEA-COMP:10208"/>
        <dbReference type="Rhea" id="RHEA-COMP:10311"/>
        <dbReference type="ChEBI" id="CHEBI:29973"/>
        <dbReference type="ChEBI" id="CHEBI:57856"/>
        <dbReference type="ChEBI" id="CHEBI:59789"/>
        <dbReference type="ChEBI" id="CHEBI:82795"/>
        <dbReference type="EC" id="2.1.1.80"/>
    </reaction>
</comment>
<evidence type="ECO:0000259" key="6">
    <source>
        <dbReference type="PROSITE" id="PS50123"/>
    </source>
</evidence>
<dbReference type="PROSITE" id="PS50123">
    <property type="entry name" value="CHER"/>
    <property type="match status" value="1"/>
</dbReference>
<dbReference type="GO" id="GO:0008983">
    <property type="term" value="F:protein-glutamate O-methyltransferase activity"/>
    <property type="evidence" value="ECO:0007669"/>
    <property type="project" value="UniProtKB-EC"/>
</dbReference>
<dbReference type="PANTHER" id="PTHR24422">
    <property type="entry name" value="CHEMOTAXIS PROTEIN METHYLTRANSFERASE"/>
    <property type="match status" value="1"/>
</dbReference>
<evidence type="ECO:0000256" key="1">
    <source>
        <dbReference type="ARBA" id="ARBA00001541"/>
    </source>
</evidence>
<dbReference type="InterPro" id="IPR036804">
    <property type="entry name" value="CheR_N_sf"/>
</dbReference>
<dbReference type="AlphaFoldDB" id="A0A5B8R7S9"/>
<keyword evidence="3 7" id="KW-0489">Methyltransferase</keyword>
<dbReference type="InterPro" id="IPR029063">
    <property type="entry name" value="SAM-dependent_MTases_sf"/>
</dbReference>
<organism evidence="7">
    <name type="scientific">uncultured organism</name>
    <dbReference type="NCBI Taxonomy" id="155900"/>
    <lineage>
        <taxon>unclassified sequences</taxon>
        <taxon>environmental samples</taxon>
    </lineage>
</organism>
<dbReference type="SMART" id="SM00138">
    <property type="entry name" value="MeTrc"/>
    <property type="match status" value="1"/>
</dbReference>
<feature type="domain" description="CheR-type methyltransferase" evidence="6">
    <location>
        <begin position="1"/>
        <end position="266"/>
    </location>
</feature>
<dbReference type="SUPFAM" id="SSF47757">
    <property type="entry name" value="Chemotaxis receptor methyltransferase CheR, N-terminal domain"/>
    <property type="match status" value="1"/>
</dbReference>
<dbReference type="Gene3D" id="3.40.50.150">
    <property type="entry name" value="Vaccinia Virus protein VP39"/>
    <property type="match status" value="1"/>
</dbReference>
<dbReference type="EMBL" id="MN079096">
    <property type="protein sequence ID" value="QEA05179.1"/>
    <property type="molecule type" value="Genomic_DNA"/>
</dbReference>
<dbReference type="Pfam" id="PF01739">
    <property type="entry name" value="CheR"/>
    <property type="match status" value="1"/>
</dbReference>
<dbReference type="InterPro" id="IPR000780">
    <property type="entry name" value="CheR_MeTrfase"/>
</dbReference>
<reference evidence="7" key="1">
    <citation type="submission" date="2019-06" db="EMBL/GenBank/DDBJ databases">
        <authorList>
            <person name="Murdoch R.W."/>
            <person name="Fathepure B."/>
        </authorList>
    </citation>
    <scope>NUCLEOTIDE SEQUENCE</scope>
</reference>
<dbReference type="EC" id="2.1.1.80" evidence="2"/>
<dbReference type="GO" id="GO:0032259">
    <property type="term" value="P:methylation"/>
    <property type="evidence" value="ECO:0007669"/>
    <property type="project" value="UniProtKB-KW"/>
</dbReference>